<keyword evidence="3" id="KW-0862">Zinc</keyword>
<comment type="caution">
    <text evidence="6">The sequence shown here is derived from an EMBL/GenBank/DDBJ whole genome shotgun (WGS) entry which is preliminary data.</text>
</comment>
<evidence type="ECO:0000256" key="3">
    <source>
        <dbReference type="ARBA" id="ARBA00022833"/>
    </source>
</evidence>
<dbReference type="SUPFAM" id="SSF144232">
    <property type="entry name" value="HIT/MYND zinc finger-like"/>
    <property type="match status" value="1"/>
</dbReference>
<evidence type="ECO:0000256" key="1">
    <source>
        <dbReference type="ARBA" id="ARBA00022723"/>
    </source>
</evidence>
<keyword evidence="1" id="KW-0479">Metal-binding</keyword>
<reference evidence="6" key="1">
    <citation type="submission" date="2023-06" db="EMBL/GenBank/DDBJ databases">
        <title>Survivors Of The Sea: Transcriptome response of Skeletonema marinoi to long-term dormancy.</title>
        <authorList>
            <person name="Pinder M.I.M."/>
            <person name="Kourtchenko O."/>
            <person name="Robertson E.K."/>
            <person name="Larsson T."/>
            <person name="Maumus F."/>
            <person name="Osuna-Cruz C.M."/>
            <person name="Vancaester E."/>
            <person name="Stenow R."/>
            <person name="Vandepoele K."/>
            <person name="Ploug H."/>
            <person name="Bruchert V."/>
            <person name="Godhe A."/>
            <person name="Topel M."/>
        </authorList>
    </citation>
    <scope>NUCLEOTIDE SEQUENCE</scope>
    <source>
        <strain evidence="6">R05AC</strain>
    </source>
</reference>
<evidence type="ECO:0000259" key="5">
    <source>
        <dbReference type="PROSITE" id="PS50865"/>
    </source>
</evidence>
<dbReference type="Gene3D" id="6.10.140.2220">
    <property type="match status" value="1"/>
</dbReference>
<dbReference type="PROSITE" id="PS01360">
    <property type="entry name" value="ZF_MYND_1"/>
    <property type="match status" value="1"/>
</dbReference>
<sequence length="251" mass="29186">MANISEDYLDSLPADERAEFLNDVFSMLSMDPSKKDETMAQNIRKMYAGHEGNVVKCSFCRKDEPDDQEFGECSGCGLVLYCSKECQRSDWKLSHKVECGKLLDMFRLFNKEMNAGDVLFPAEFFVDIHLADLPRGTKRPRLYIKHAMIGKLSKRVLDVVYSRMKPPERGYESVRYCLSYSFGPGENDNISSYRQFHYKMGPNKLRRLKRSTKNVYEENVDEHMNMINSIARGESPRMYKVIKEIMKEKFG</sequence>
<keyword evidence="2 4" id="KW-0863">Zinc-finger</keyword>
<dbReference type="PANTHER" id="PTHR46758">
    <property type="entry name" value="MYND DOMAIN-CONTAINING"/>
    <property type="match status" value="1"/>
</dbReference>
<keyword evidence="7" id="KW-1185">Reference proteome</keyword>
<organism evidence="6 7">
    <name type="scientific">Skeletonema marinoi</name>
    <dbReference type="NCBI Taxonomy" id="267567"/>
    <lineage>
        <taxon>Eukaryota</taxon>
        <taxon>Sar</taxon>
        <taxon>Stramenopiles</taxon>
        <taxon>Ochrophyta</taxon>
        <taxon>Bacillariophyta</taxon>
        <taxon>Coscinodiscophyceae</taxon>
        <taxon>Thalassiosirophycidae</taxon>
        <taxon>Thalassiosirales</taxon>
        <taxon>Skeletonemataceae</taxon>
        <taxon>Skeletonema</taxon>
        <taxon>Skeletonema marinoi-dohrnii complex</taxon>
    </lineage>
</organism>
<dbReference type="AlphaFoldDB" id="A0AAD8Y2M1"/>
<dbReference type="Pfam" id="PF01753">
    <property type="entry name" value="zf-MYND"/>
    <property type="match status" value="1"/>
</dbReference>
<name>A0AAD8Y2M1_9STRA</name>
<dbReference type="InterPro" id="IPR044508">
    <property type="entry name" value="At5g50450/At1g67340-like"/>
</dbReference>
<gene>
    <name evidence="6" type="ORF">QTG54_011343</name>
</gene>
<dbReference type="EMBL" id="JATAAI010000022">
    <property type="protein sequence ID" value="KAK1738049.1"/>
    <property type="molecule type" value="Genomic_DNA"/>
</dbReference>
<evidence type="ECO:0000256" key="4">
    <source>
        <dbReference type="PROSITE-ProRule" id="PRU00134"/>
    </source>
</evidence>
<accession>A0AAD8Y2M1</accession>
<evidence type="ECO:0000313" key="6">
    <source>
        <dbReference type="EMBL" id="KAK1738049.1"/>
    </source>
</evidence>
<protein>
    <recommendedName>
        <fullName evidence="5">MYND-type domain-containing protein</fullName>
    </recommendedName>
</protein>
<dbReference type="InterPro" id="IPR002893">
    <property type="entry name" value="Znf_MYND"/>
</dbReference>
<evidence type="ECO:0000256" key="2">
    <source>
        <dbReference type="ARBA" id="ARBA00022771"/>
    </source>
</evidence>
<dbReference type="PANTHER" id="PTHR46758:SF19">
    <property type="entry name" value="ZINC FINGER, MYND-TYPE, TETRATRICOPEPTIDE-LIKE HELICAL DOMAIN PROTEIN-RELATED"/>
    <property type="match status" value="1"/>
</dbReference>
<feature type="domain" description="MYND-type" evidence="5">
    <location>
        <begin position="57"/>
        <end position="99"/>
    </location>
</feature>
<dbReference type="PROSITE" id="PS50865">
    <property type="entry name" value="ZF_MYND_2"/>
    <property type="match status" value="1"/>
</dbReference>
<evidence type="ECO:0000313" key="7">
    <source>
        <dbReference type="Proteomes" id="UP001224775"/>
    </source>
</evidence>
<proteinExistence type="predicted"/>
<dbReference type="GO" id="GO:0008270">
    <property type="term" value="F:zinc ion binding"/>
    <property type="evidence" value="ECO:0007669"/>
    <property type="project" value="UniProtKB-KW"/>
</dbReference>
<dbReference type="Proteomes" id="UP001224775">
    <property type="component" value="Unassembled WGS sequence"/>
</dbReference>